<accession>A0ABD5PAB1</accession>
<dbReference type="InterPro" id="IPR033904">
    <property type="entry name" value="Trans_IPPS_HH"/>
</dbReference>
<feature type="region of interest" description="Disordered" evidence="2">
    <location>
        <begin position="340"/>
        <end position="360"/>
    </location>
</feature>
<dbReference type="InterPro" id="IPR019845">
    <property type="entry name" value="Squalene/phytoene_synthase_CS"/>
</dbReference>
<evidence type="ECO:0000256" key="1">
    <source>
        <dbReference type="ARBA" id="ARBA00022679"/>
    </source>
</evidence>
<dbReference type="Proteomes" id="UP001595921">
    <property type="component" value="Unassembled WGS sequence"/>
</dbReference>
<dbReference type="PANTHER" id="PTHR31480">
    <property type="entry name" value="BIFUNCTIONAL LYCOPENE CYCLASE/PHYTOENE SYNTHASE"/>
    <property type="match status" value="1"/>
</dbReference>
<evidence type="ECO:0000313" key="3">
    <source>
        <dbReference type="EMBL" id="MFC4357674.1"/>
    </source>
</evidence>
<organism evidence="3 4">
    <name type="scientific">Halobium salinum</name>
    <dbReference type="NCBI Taxonomy" id="1364940"/>
    <lineage>
        <taxon>Archaea</taxon>
        <taxon>Methanobacteriati</taxon>
        <taxon>Methanobacteriota</taxon>
        <taxon>Stenosarchaea group</taxon>
        <taxon>Halobacteria</taxon>
        <taxon>Halobacteriales</taxon>
        <taxon>Haloferacaceae</taxon>
        <taxon>Halobium</taxon>
    </lineage>
</organism>
<dbReference type="SFLD" id="SFLDG01212">
    <property type="entry name" value="Phytoene_synthase_like"/>
    <property type="match status" value="1"/>
</dbReference>
<dbReference type="EMBL" id="JBHSDS010000003">
    <property type="protein sequence ID" value="MFC4357674.1"/>
    <property type="molecule type" value="Genomic_DNA"/>
</dbReference>
<comment type="caution">
    <text evidence="3">The sequence shown here is derived from an EMBL/GenBank/DDBJ whole genome shotgun (WGS) entry which is preliminary data.</text>
</comment>
<dbReference type="CDD" id="cd00683">
    <property type="entry name" value="Trans_IPPS_HH"/>
    <property type="match status" value="1"/>
</dbReference>
<dbReference type="PROSITE" id="PS01045">
    <property type="entry name" value="SQUALEN_PHYTOEN_SYN_2"/>
    <property type="match status" value="1"/>
</dbReference>
<dbReference type="SFLD" id="SFLDG01018">
    <property type="entry name" value="Squalene/Phytoene_Synthase_Lik"/>
    <property type="match status" value="1"/>
</dbReference>
<feature type="region of interest" description="Disordered" evidence="2">
    <location>
        <begin position="74"/>
        <end position="115"/>
    </location>
</feature>
<evidence type="ECO:0000256" key="2">
    <source>
        <dbReference type="SAM" id="MobiDB-lite"/>
    </source>
</evidence>
<protein>
    <submittedName>
        <fullName evidence="3">Phytoene/squalene synthase family protein</fullName>
    </submittedName>
</protein>
<dbReference type="PROSITE" id="PS01044">
    <property type="entry name" value="SQUALEN_PHYTOEN_SYN_1"/>
    <property type="match status" value="1"/>
</dbReference>
<keyword evidence="4" id="KW-1185">Reference proteome</keyword>
<dbReference type="InterPro" id="IPR044843">
    <property type="entry name" value="Trans_IPPS_bact-type"/>
</dbReference>
<dbReference type="InterPro" id="IPR002060">
    <property type="entry name" value="Squ/phyt_synthse"/>
</dbReference>
<dbReference type="Pfam" id="PF00494">
    <property type="entry name" value="SQS_PSY"/>
    <property type="match status" value="1"/>
</dbReference>
<dbReference type="InterPro" id="IPR008949">
    <property type="entry name" value="Isoprenoid_synthase_dom_sf"/>
</dbReference>
<name>A0ABD5PAB1_9EURY</name>
<gene>
    <name evidence="3" type="ORF">ACFO0N_06890</name>
</gene>
<dbReference type="GO" id="GO:0016765">
    <property type="term" value="F:transferase activity, transferring alkyl or aryl (other than methyl) groups"/>
    <property type="evidence" value="ECO:0007669"/>
    <property type="project" value="UniProtKB-ARBA"/>
</dbReference>
<reference evidence="3 4" key="1">
    <citation type="journal article" date="2019" name="Int. J. Syst. Evol. Microbiol.">
        <title>The Global Catalogue of Microorganisms (GCM) 10K type strain sequencing project: providing services to taxonomists for standard genome sequencing and annotation.</title>
        <authorList>
            <consortium name="The Broad Institute Genomics Platform"/>
            <consortium name="The Broad Institute Genome Sequencing Center for Infectious Disease"/>
            <person name="Wu L."/>
            <person name="Ma J."/>
        </authorList>
    </citation>
    <scope>NUCLEOTIDE SEQUENCE [LARGE SCALE GENOMIC DNA]</scope>
    <source>
        <strain evidence="3 4">CGMCC 1.12553</strain>
    </source>
</reference>
<dbReference type="Gene3D" id="1.10.600.10">
    <property type="entry name" value="Farnesyl Diphosphate Synthase"/>
    <property type="match status" value="1"/>
</dbReference>
<keyword evidence="1" id="KW-0808">Transferase</keyword>
<proteinExistence type="predicted"/>
<sequence length="360" mass="40088">MVSHRQLELSKSIQQRTGKTFHLATRFLPERVRHPTYVLYAFFRLADEVVDDPDGGLTPEQQRRRLDEFRAAALGRRETDDSGVGDTAPQTDDSGVGNTAPPTDDSGVGDAAPQTDDAVLRGFSEVREEYGIPDREVETFVDAMATDVSKDTYADYDELKAYMRGSAAAVGTMMTEIMGLDGEAAERAYPSAIALGEAFQLTNFLRDVGEDVVERDRVYLPRTTLSKHGVSVEQILDRRFDDGVAAAMRDEMARAESLYHEGVAGIRHLPADCRFPVLLAAVLYADHHRLIRERGYDTLTATPSLSTRRKLSLAARTRLHWARSKDPERVFARVVDTDDVDHTRTGRGSETERSRSHLSS</sequence>
<dbReference type="AlphaFoldDB" id="A0ABD5PAB1"/>
<dbReference type="SFLD" id="SFLDS00005">
    <property type="entry name" value="Isoprenoid_Synthase_Type_I"/>
    <property type="match status" value="1"/>
</dbReference>
<dbReference type="RefSeq" id="WP_267622018.1">
    <property type="nucleotide sequence ID" value="NZ_JAODIW010000006.1"/>
</dbReference>
<evidence type="ECO:0000313" key="4">
    <source>
        <dbReference type="Proteomes" id="UP001595921"/>
    </source>
</evidence>
<dbReference type="SUPFAM" id="SSF48576">
    <property type="entry name" value="Terpenoid synthases"/>
    <property type="match status" value="1"/>
</dbReference>
<dbReference type="GO" id="GO:0008299">
    <property type="term" value="P:isoprenoid biosynthetic process"/>
    <property type="evidence" value="ECO:0007669"/>
    <property type="project" value="UniProtKB-ARBA"/>
</dbReference>
<feature type="compositionally biased region" description="Polar residues" evidence="2">
    <location>
        <begin position="88"/>
        <end position="101"/>
    </location>
</feature>